<dbReference type="GO" id="GO:0061630">
    <property type="term" value="F:ubiquitin protein ligase activity"/>
    <property type="evidence" value="ECO:0007669"/>
    <property type="project" value="UniProtKB-EC"/>
</dbReference>
<sequence>MRASEPWEDFAVASALTISRSTLIQITLSIGKYTATFQRLESRPSNPAQGAAPLASTNPSTNITDNSLSETYHLVSRPPPYDTDPRYARVQREGLVSRREKSINLTQEESLALRRNGSSSGIEHLAAQKKWSSTEPEVVTSEDEDVCPTCLEEYTPDNPKIIAKCSHHYHLSCIYEWMERSDTCPICGKEMEFCETP</sequence>
<dbReference type="Pfam" id="PF13639">
    <property type="entry name" value="zf-RING_2"/>
    <property type="match status" value="1"/>
</dbReference>
<keyword evidence="3" id="KW-0808">Transferase</keyword>
<reference evidence="11" key="2">
    <citation type="submission" date="2015-04" db="UniProtKB">
        <authorList>
            <consortium name="EnsemblPlants"/>
        </authorList>
    </citation>
    <scope>IDENTIFICATION</scope>
</reference>
<evidence type="ECO:0000256" key="2">
    <source>
        <dbReference type="ARBA" id="ARBA00012483"/>
    </source>
</evidence>
<evidence type="ECO:0000256" key="7">
    <source>
        <dbReference type="ARBA" id="ARBA00022833"/>
    </source>
</evidence>
<dbReference type="PANTHER" id="PTHR46463:SF10">
    <property type="entry name" value="OS01G0926200 PROTEIN"/>
    <property type="match status" value="1"/>
</dbReference>
<keyword evidence="4" id="KW-0479">Metal-binding</keyword>
<dbReference type="CDD" id="cd23116">
    <property type="entry name" value="RING-H2_AIRP1-like"/>
    <property type="match status" value="1"/>
</dbReference>
<keyword evidence="12" id="KW-1185">Reference proteome</keyword>
<dbReference type="EnsemblPlants" id="OGLUM01G46740.1">
    <property type="protein sequence ID" value="OGLUM01G46740.1"/>
    <property type="gene ID" value="OGLUM01G46740"/>
</dbReference>
<dbReference type="SMART" id="SM00184">
    <property type="entry name" value="RING"/>
    <property type="match status" value="1"/>
</dbReference>
<dbReference type="PROSITE" id="PS50089">
    <property type="entry name" value="ZF_RING_2"/>
    <property type="match status" value="1"/>
</dbReference>
<reference evidence="11" key="3">
    <citation type="submission" date="2018-05" db="EMBL/GenBank/DDBJ databases">
        <title>OgluRS3 (Oryza glumaepatula Reference Sequence Version 3).</title>
        <authorList>
            <person name="Zhang J."/>
            <person name="Kudrna D."/>
            <person name="Lee S."/>
            <person name="Talag J."/>
            <person name="Welchert J."/>
            <person name="Wing R.A."/>
        </authorList>
    </citation>
    <scope>NUCLEOTIDE SEQUENCE [LARGE SCALE GENOMIC DNA]</scope>
</reference>
<evidence type="ECO:0000256" key="5">
    <source>
        <dbReference type="ARBA" id="ARBA00022771"/>
    </source>
</evidence>
<reference evidence="11" key="1">
    <citation type="submission" date="2013-08" db="EMBL/GenBank/DDBJ databases">
        <title>Oryza genome evolution.</title>
        <authorList>
            <person name="Wing R.A."/>
            <person name="Panaud O."/>
            <person name="Oliveira A.C."/>
        </authorList>
    </citation>
    <scope>NUCLEOTIDE SEQUENCE</scope>
</reference>
<dbReference type="Gene3D" id="3.30.40.10">
    <property type="entry name" value="Zinc/RING finger domain, C3HC4 (zinc finger)"/>
    <property type="match status" value="1"/>
</dbReference>
<dbReference type="Proteomes" id="UP000026961">
    <property type="component" value="Chromosome 1"/>
</dbReference>
<dbReference type="InterPro" id="IPR001841">
    <property type="entry name" value="Znf_RING"/>
</dbReference>
<keyword evidence="6" id="KW-0833">Ubl conjugation pathway</keyword>
<evidence type="ECO:0000256" key="1">
    <source>
        <dbReference type="ARBA" id="ARBA00000900"/>
    </source>
</evidence>
<feature type="compositionally biased region" description="Polar residues" evidence="9">
    <location>
        <begin position="55"/>
        <end position="66"/>
    </location>
</feature>
<name>A0A0D9YJG0_9ORYZ</name>
<dbReference type="EC" id="2.3.2.27" evidence="2"/>
<evidence type="ECO:0000256" key="4">
    <source>
        <dbReference type="ARBA" id="ARBA00022723"/>
    </source>
</evidence>
<evidence type="ECO:0000259" key="10">
    <source>
        <dbReference type="PROSITE" id="PS50089"/>
    </source>
</evidence>
<keyword evidence="5 8" id="KW-0863">Zinc-finger</keyword>
<evidence type="ECO:0000313" key="11">
    <source>
        <dbReference type="EnsemblPlants" id="OGLUM01G46740.1"/>
    </source>
</evidence>
<dbReference type="AlphaFoldDB" id="A0A0D9YJG0"/>
<dbReference type="Gramene" id="OGLUM01G46740.1">
    <property type="protein sequence ID" value="OGLUM01G46740.1"/>
    <property type="gene ID" value="OGLUM01G46740"/>
</dbReference>
<accession>A0A0D9YJG0</accession>
<feature type="region of interest" description="Disordered" evidence="9">
    <location>
        <begin position="41"/>
        <end position="66"/>
    </location>
</feature>
<dbReference type="InterPro" id="IPR013083">
    <property type="entry name" value="Znf_RING/FYVE/PHD"/>
</dbReference>
<dbReference type="PANTHER" id="PTHR46463">
    <property type="entry name" value="ZINC FINGER, RING/FYVE/PHD-TYPE"/>
    <property type="match status" value="1"/>
</dbReference>
<feature type="domain" description="RING-type" evidence="10">
    <location>
        <begin position="147"/>
        <end position="187"/>
    </location>
</feature>
<organism evidence="11">
    <name type="scientific">Oryza glumipatula</name>
    <dbReference type="NCBI Taxonomy" id="40148"/>
    <lineage>
        <taxon>Eukaryota</taxon>
        <taxon>Viridiplantae</taxon>
        <taxon>Streptophyta</taxon>
        <taxon>Embryophyta</taxon>
        <taxon>Tracheophyta</taxon>
        <taxon>Spermatophyta</taxon>
        <taxon>Magnoliopsida</taxon>
        <taxon>Liliopsida</taxon>
        <taxon>Poales</taxon>
        <taxon>Poaceae</taxon>
        <taxon>BOP clade</taxon>
        <taxon>Oryzoideae</taxon>
        <taxon>Oryzeae</taxon>
        <taxon>Oryzinae</taxon>
        <taxon>Oryza</taxon>
    </lineage>
</organism>
<dbReference type="GO" id="GO:0008270">
    <property type="term" value="F:zinc ion binding"/>
    <property type="evidence" value="ECO:0007669"/>
    <property type="project" value="UniProtKB-KW"/>
</dbReference>
<evidence type="ECO:0000256" key="3">
    <source>
        <dbReference type="ARBA" id="ARBA00022679"/>
    </source>
</evidence>
<dbReference type="HOGENOM" id="CLU_081123_0_0_1"/>
<proteinExistence type="predicted"/>
<dbReference type="SUPFAM" id="SSF57850">
    <property type="entry name" value="RING/U-box"/>
    <property type="match status" value="1"/>
</dbReference>
<evidence type="ECO:0000256" key="9">
    <source>
        <dbReference type="SAM" id="MobiDB-lite"/>
    </source>
</evidence>
<evidence type="ECO:0000256" key="6">
    <source>
        <dbReference type="ARBA" id="ARBA00022786"/>
    </source>
</evidence>
<evidence type="ECO:0000313" key="12">
    <source>
        <dbReference type="Proteomes" id="UP000026961"/>
    </source>
</evidence>
<protein>
    <recommendedName>
        <fullName evidence="2">RING-type E3 ubiquitin transferase</fullName>
        <ecNumber evidence="2">2.3.2.27</ecNumber>
    </recommendedName>
</protein>
<comment type="catalytic activity">
    <reaction evidence="1">
        <text>S-ubiquitinyl-[E2 ubiquitin-conjugating enzyme]-L-cysteine + [acceptor protein]-L-lysine = [E2 ubiquitin-conjugating enzyme]-L-cysteine + N(6)-ubiquitinyl-[acceptor protein]-L-lysine.</text>
        <dbReference type="EC" id="2.3.2.27"/>
    </reaction>
</comment>
<evidence type="ECO:0000256" key="8">
    <source>
        <dbReference type="PROSITE-ProRule" id="PRU00175"/>
    </source>
</evidence>
<keyword evidence="7" id="KW-0862">Zinc</keyword>